<comment type="similarity">
    <text evidence="6">Belongs to the ClpA/ClpB family.</text>
</comment>
<dbReference type="GO" id="GO:0034605">
    <property type="term" value="P:cellular response to heat"/>
    <property type="evidence" value="ECO:0007669"/>
    <property type="project" value="TreeGrafter"/>
</dbReference>
<dbReference type="Gene3D" id="3.40.50.300">
    <property type="entry name" value="P-loop containing nucleotide triphosphate hydrolases"/>
    <property type="match status" value="2"/>
</dbReference>
<dbReference type="Gene3D" id="4.10.860.10">
    <property type="entry name" value="UVR domain"/>
    <property type="match status" value="1"/>
</dbReference>
<name>A0A932A9X9_9BACT</name>
<evidence type="ECO:0000313" key="8">
    <source>
        <dbReference type="EMBL" id="MBI2678933.1"/>
    </source>
</evidence>
<dbReference type="GO" id="GO:0008233">
    <property type="term" value="F:peptidase activity"/>
    <property type="evidence" value="ECO:0007669"/>
    <property type="project" value="UniProtKB-KW"/>
</dbReference>
<comment type="caution">
    <text evidence="8">The sequence shown here is derived from an EMBL/GenBank/DDBJ whole genome shotgun (WGS) entry which is preliminary data.</text>
</comment>
<dbReference type="CDD" id="cd00009">
    <property type="entry name" value="AAA"/>
    <property type="match status" value="1"/>
</dbReference>
<dbReference type="Gene3D" id="1.10.1780.10">
    <property type="entry name" value="Clp, N-terminal domain"/>
    <property type="match status" value="1"/>
</dbReference>
<dbReference type="InterPro" id="IPR003959">
    <property type="entry name" value="ATPase_AAA_core"/>
</dbReference>
<keyword evidence="2 6" id="KW-0547">Nucleotide-binding</keyword>
<dbReference type="PROSITE" id="PS00870">
    <property type="entry name" value="CLPAB_1"/>
    <property type="match status" value="1"/>
</dbReference>
<dbReference type="InterPro" id="IPR019489">
    <property type="entry name" value="Clp_ATPase_C"/>
</dbReference>
<dbReference type="InterPro" id="IPR027417">
    <property type="entry name" value="P-loop_NTPase"/>
</dbReference>
<dbReference type="SUPFAM" id="SSF81923">
    <property type="entry name" value="Double Clp-N motif"/>
    <property type="match status" value="1"/>
</dbReference>
<dbReference type="PANTHER" id="PTHR11638">
    <property type="entry name" value="ATP-DEPENDENT CLP PROTEASE"/>
    <property type="match status" value="1"/>
</dbReference>
<protein>
    <submittedName>
        <fullName evidence="8">ATP-dependent Clp protease ATP-binding subunit</fullName>
    </submittedName>
</protein>
<evidence type="ECO:0000256" key="4">
    <source>
        <dbReference type="ARBA" id="ARBA00023186"/>
    </source>
</evidence>
<dbReference type="Pfam" id="PF07724">
    <property type="entry name" value="AAA_2"/>
    <property type="match status" value="1"/>
</dbReference>
<dbReference type="InterPro" id="IPR018368">
    <property type="entry name" value="ClpA/B_CS1"/>
</dbReference>
<dbReference type="Gene3D" id="1.10.8.60">
    <property type="match status" value="2"/>
</dbReference>
<dbReference type="Pfam" id="PF10431">
    <property type="entry name" value="ClpB_D2-small"/>
    <property type="match status" value="1"/>
</dbReference>
<dbReference type="AlphaFoldDB" id="A0A932A9X9"/>
<organism evidence="8 9">
    <name type="scientific">Candidatus Korobacter versatilis</name>
    <dbReference type="NCBI Taxonomy" id="658062"/>
    <lineage>
        <taxon>Bacteria</taxon>
        <taxon>Pseudomonadati</taxon>
        <taxon>Acidobacteriota</taxon>
        <taxon>Terriglobia</taxon>
        <taxon>Terriglobales</taxon>
        <taxon>Candidatus Korobacteraceae</taxon>
        <taxon>Candidatus Korobacter</taxon>
    </lineage>
</organism>
<dbReference type="InterPro" id="IPR036628">
    <property type="entry name" value="Clp_N_dom_sf"/>
</dbReference>
<dbReference type="FunFam" id="3.40.50.300:FF:000010">
    <property type="entry name" value="Chaperone clpB 1, putative"/>
    <property type="match status" value="1"/>
</dbReference>
<dbReference type="InterPro" id="IPR028299">
    <property type="entry name" value="ClpA/B_CS2"/>
</dbReference>
<dbReference type="PROSITE" id="PS51903">
    <property type="entry name" value="CLP_R"/>
    <property type="match status" value="1"/>
</dbReference>
<gene>
    <name evidence="8" type="ORF">HYX28_09135</name>
</gene>
<reference evidence="8" key="1">
    <citation type="submission" date="2020-07" db="EMBL/GenBank/DDBJ databases">
        <title>Huge and variable diversity of episymbiotic CPR bacteria and DPANN archaea in groundwater ecosystems.</title>
        <authorList>
            <person name="He C.Y."/>
            <person name="Keren R."/>
            <person name="Whittaker M."/>
            <person name="Farag I.F."/>
            <person name="Doudna J."/>
            <person name="Cate J.H.D."/>
            <person name="Banfield J.F."/>
        </authorList>
    </citation>
    <scope>NUCLEOTIDE SEQUENCE</scope>
    <source>
        <strain evidence="8">NC_groundwater_580_Pr5_B-0.1um_64_19</strain>
    </source>
</reference>
<dbReference type="PRINTS" id="PR00300">
    <property type="entry name" value="CLPPROTEASEA"/>
</dbReference>
<dbReference type="FunFam" id="3.40.50.300:FF:000025">
    <property type="entry name" value="ATP-dependent Clp protease subunit"/>
    <property type="match status" value="1"/>
</dbReference>
<dbReference type="Pfam" id="PF02861">
    <property type="entry name" value="Clp_N"/>
    <property type="match status" value="1"/>
</dbReference>
<evidence type="ECO:0000259" key="7">
    <source>
        <dbReference type="PROSITE" id="PS51903"/>
    </source>
</evidence>
<dbReference type="SMART" id="SM00382">
    <property type="entry name" value="AAA"/>
    <property type="match status" value="2"/>
</dbReference>
<keyword evidence="8" id="KW-0378">Hydrolase</keyword>
<keyword evidence="1 5" id="KW-0677">Repeat</keyword>
<evidence type="ECO:0000313" key="9">
    <source>
        <dbReference type="Proteomes" id="UP000779809"/>
    </source>
</evidence>
<accession>A0A932A9X9</accession>
<evidence type="ECO:0000256" key="3">
    <source>
        <dbReference type="ARBA" id="ARBA00022840"/>
    </source>
</evidence>
<feature type="domain" description="Clp R" evidence="7">
    <location>
        <begin position="2"/>
        <end position="144"/>
    </location>
</feature>
<dbReference type="GO" id="GO:0006508">
    <property type="term" value="P:proteolysis"/>
    <property type="evidence" value="ECO:0007669"/>
    <property type="project" value="UniProtKB-KW"/>
</dbReference>
<keyword evidence="3 6" id="KW-0067">ATP-binding</keyword>
<dbReference type="Pfam" id="PF00004">
    <property type="entry name" value="AAA"/>
    <property type="match status" value="1"/>
</dbReference>
<dbReference type="InterPro" id="IPR041546">
    <property type="entry name" value="ClpA/ClpB_AAA_lid"/>
</dbReference>
<dbReference type="PANTHER" id="PTHR11638:SF18">
    <property type="entry name" value="HEAT SHOCK PROTEIN 104"/>
    <property type="match status" value="1"/>
</dbReference>
<dbReference type="InterPro" id="IPR050130">
    <property type="entry name" value="ClpA_ClpB"/>
</dbReference>
<dbReference type="InterPro" id="IPR001270">
    <property type="entry name" value="ClpA/B"/>
</dbReference>
<dbReference type="InterPro" id="IPR004176">
    <property type="entry name" value="Clp_R_N"/>
</dbReference>
<dbReference type="Pfam" id="PF17871">
    <property type="entry name" value="AAA_lid_9"/>
    <property type="match status" value="1"/>
</dbReference>
<dbReference type="GO" id="GO:0005737">
    <property type="term" value="C:cytoplasm"/>
    <property type="evidence" value="ECO:0007669"/>
    <property type="project" value="TreeGrafter"/>
</dbReference>
<dbReference type="PROSITE" id="PS00871">
    <property type="entry name" value="CLPAB_2"/>
    <property type="match status" value="1"/>
</dbReference>
<evidence type="ECO:0000256" key="5">
    <source>
        <dbReference type="PROSITE-ProRule" id="PRU01251"/>
    </source>
</evidence>
<evidence type="ECO:0000256" key="2">
    <source>
        <dbReference type="ARBA" id="ARBA00022741"/>
    </source>
</evidence>
<keyword evidence="8" id="KW-0645">Protease</keyword>
<dbReference type="Proteomes" id="UP000779809">
    <property type="component" value="Unassembled WGS sequence"/>
</dbReference>
<dbReference type="SUPFAM" id="SSF52540">
    <property type="entry name" value="P-loop containing nucleoside triphosphate hydrolases"/>
    <property type="match status" value="2"/>
</dbReference>
<dbReference type="InterPro" id="IPR003593">
    <property type="entry name" value="AAA+_ATPase"/>
</dbReference>
<evidence type="ECO:0000256" key="1">
    <source>
        <dbReference type="ARBA" id="ARBA00022737"/>
    </source>
</evidence>
<dbReference type="GO" id="GO:0005524">
    <property type="term" value="F:ATP binding"/>
    <property type="evidence" value="ECO:0007669"/>
    <property type="project" value="UniProtKB-KW"/>
</dbReference>
<dbReference type="SMART" id="SM01086">
    <property type="entry name" value="ClpB_D2-small"/>
    <property type="match status" value="1"/>
</dbReference>
<dbReference type="EMBL" id="JACPNR010000011">
    <property type="protein sequence ID" value="MBI2678933.1"/>
    <property type="molecule type" value="Genomic_DNA"/>
</dbReference>
<proteinExistence type="inferred from homology"/>
<evidence type="ECO:0000256" key="6">
    <source>
        <dbReference type="RuleBase" id="RU004432"/>
    </source>
</evidence>
<sequence length="815" mass="92720">MFERYTEKARRVIFFARYEASQFGSPYIETEHLLLGLLREDKALTNRFLRSHASVESIRKQIEGHTTIREKVSTSVDLPLSNECKRVLAYAAEEAERLSHKHIGTEHLLLGLLREEKCYAAEILHERGLRLSAIREELARTTQEKAPASQRNRESSLLSEFSRDLTQAAMDNQLDPLVGRDSELERVVQILCRRTKNNPVLIGEPGVGKTAIVEGLAQRIADGDVPSFLADKRILALDLSLIVAGTKYRGQFEERLKTIMKELMDNQNAIIFIDELHTLVGAGSAEGSLDAANILKPALSRGEIQCIGATTPGEYRKSIEKDRSLERRFQSVKVAPPDEPTAIKILGGIKDRYEKFHAVTYTEDAIQFSVFHSNRYIPDRFLPDKAIDLIDEAGARVKLRQTSLPDEITDVQKRIKFIVHRMENAIANHEFEKARFYSDEERKERENLRALREKYHLDESSTGVVGREDIEDVVSRWTGVPINSIKEEESQKLLRIEEELHKRVISQEKAISALSRAIRRSRAGLKNPNRPVGSFLFLGPTGVGKTEVARTLAQFMFGSEKSLIRFDMSEFMEKHSVSKLIGSPPGYVGYEEGGQLTERVKRAPYSVVLLDEIEKAHPDVFNILLQVFEDGQLSDGLGNTVDFKNTIIVMTSNIGARHLQKRTGLGFQSDKEDVISEKVEEMVKNEVKRTFNPEFLNRLDEVIIFQALTEKDLIQIVELMVGQLNQNLAQRHITITVTEEARKWILDKTLTDRSYGARPLRRAIQRYIEDPLSEALIQGTFTTRPAFIEVYLEGDRLFYRPVGEEKQEGMLLYSN</sequence>
<keyword evidence="4 6" id="KW-0143">Chaperone</keyword>
<dbReference type="CDD" id="cd19499">
    <property type="entry name" value="RecA-like_ClpB_Hsp104-like"/>
    <property type="match status" value="1"/>
</dbReference>
<dbReference type="GO" id="GO:0016887">
    <property type="term" value="F:ATP hydrolysis activity"/>
    <property type="evidence" value="ECO:0007669"/>
    <property type="project" value="InterPro"/>
</dbReference>